<evidence type="ECO:0000256" key="1">
    <source>
        <dbReference type="SAM" id="MobiDB-lite"/>
    </source>
</evidence>
<dbReference type="AlphaFoldDB" id="A0A251TCL4"/>
<feature type="compositionally biased region" description="Basic residues" evidence="1">
    <location>
        <begin position="7"/>
        <end position="22"/>
    </location>
</feature>
<sequence length="59" mass="6999">MQLTLKKTWKRRTTTNSHHRQPLPKEFQLKQGHDFHRINQYRSIVCCNGVLGNEFEGSC</sequence>
<feature type="region of interest" description="Disordered" evidence="1">
    <location>
        <begin position="1"/>
        <end position="22"/>
    </location>
</feature>
<name>A0A251TCL4_HELAN</name>
<dbReference type="InParanoid" id="A0A251TCL4"/>
<reference evidence="3" key="1">
    <citation type="journal article" date="2017" name="Nature">
        <title>The sunflower genome provides insights into oil metabolism, flowering and Asterid evolution.</title>
        <authorList>
            <person name="Badouin H."/>
            <person name="Gouzy J."/>
            <person name="Grassa C.J."/>
            <person name="Murat F."/>
            <person name="Staton S.E."/>
            <person name="Cottret L."/>
            <person name="Lelandais-Briere C."/>
            <person name="Owens G.L."/>
            <person name="Carrere S."/>
            <person name="Mayjonade B."/>
            <person name="Legrand L."/>
            <person name="Gill N."/>
            <person name="Kane N.C."/>
            <person name="Bowers J.E."/>
            <person name="Hubner S."/>
            <person name="Bellec A."/>
            <person name="Berard A."/>
            <person name="Berges H."/>
            <person name="Blanchet N."/>
            <person name="Boniface M.C."/>
            <person name="Brunel D."/>
            <person name="Catrice O."/>
            <person name="Chaidir N."/>
            <person name="Claudel C."/>
            <person name="Donnadieu C."/>
            <person name="Faraut T."/>
            <person name="Fievet G."/>
            <person name="Helmstetter N."/>
            <person name="King M."/>
            <person name="Knapp S.J."/>
            <person name="Lai Z."/>
            <person name="Le Paslier M.C."/>
            <person name="Lippi Y."/>
            <person name="Lorenzon L."/>
            <person name="Mandel J.R."/>
            <person name="Marage G."/>
            <person name="Marchand G."/>
            <person name="Marquand E."/>
            <person name="Bret-Mestries E."/>
            <person name="Morien E."/>
            <person name="Nambeesan S."/>
            <person name="Nguyen T."/>
            <person name="Pegot-Espagnet P."/>
            <person name="Pouilly N."/>
            <person name="Raftis F."/>
            <person name="Sallet E."/>
            <person name="Schiex T."/>
            <person name="Thomas J."/>
            <person name="Vandecasteele C."/>
            <person name="Vares D."/>
            <person name="Vear F."/>
            <person name="Vautrin S."/>
            <person name="Crespi M."/>
            <person name="Mangin B."/>
            <person name="Burke J.M."/>
            <person name="Salse J."/>
            <person name="Munos S."/>
            <person name="Vincourt P."/>
            <person name="Rieseberg L.H."/>
            <person name="Langlade N.B."/>
        </authorList>
    </citation>
    <scope>NUCLEOTIDE SEQUENCE [LARGE SCALE GENOMIC DNA]</scope>
    <source>
        <strain evidence="3">cv. SF193</strain>
    </source>
</reference>
<keyword evidence="3" id="KW-1185">Reference proteome</keyword>
<protein>
    <submittedName>
        <fullName evidence="2">Uncharacterized protein</fullName>
    </submittedName>
</protein>
<proteinExistence type="predicted"/>
<dbReference type="Proteomes" id="UP000215914">
    <property type="component" value="Chromosome 11"/>
</dbReference>
<gene>
    <name evidence="2" type="ORF">HannXRQ_Chr11g0342261</name>
</gene>
<accession>A0A251TCL4</accession>
<dbReference type="EMBL" id="CM007900">
    <property type="protein sequence ID" value="OTG08483.1"/>
    <property type="molecule type" value="Genomic_DNA"/>
</dbReference>
<organism evidence="2 3">
    <name type="scientific">Helianthus annuus</name>
    <name type="common">Common sunflower</name>
    <dbReference type="NCBI Taxonomy" id="4232"/>
    <lineage>
        <taxon>Eukaryota</taxon>
        <taxon>Viridiplantae</taxon>
        <taxon>Streptophyta</taxon>
        <taxon>Embryophyta</taxon>
        <taxon>Tracheophyta</taxon>
        <taxon>Spermatophyta</taxon>
        <taxon>Magnoliopsida</taxon>
        <taxon>eudicotyledons</taxon>
        <taxon>Gunneridae</taxon>
        <taxon>Pentapetalae</taxon>
        <taxon>asterids</taxon>
        <taxon>campanulids</taxon>
        <taxon>Asterales</taxon>
        <taxon>Asteraceae</taxon>
        <taxon>Asteroideae</taxon>
        <taxon>Heliantheae alliance</taxon>
        <taxon>Heliantheae</taxon>
        <taxon>Helianthus</taxon>
    </lineage>
</organism>
<evidence type="ECO:0000313" key="3">
    <source>
        <dbReference type="Proteomes" id="UP000215914"/>
    </source>
</evidence>
<evidence type="ECO:0000313" key="2">
    <source>
        <dbReference type="EMBL" id="OTG08483.1"/>
    </source>
</evidence>